<protein>
    <submittedName>
        <fullName evidence="1">Uncharacterized protein</fullName>
    </submittedName>
</protein>
<organism evidence="1 2">
    <name type="scientific">Cutaneotrichosporon spelunceum</name>
    <dbReference type="NCBI Taxonomy" id="1672016"/>
    <lineage>
        <taxon>Eukaryota</taxon>
        <taxon>Fungi</taxon>
        <taxon>Dikarya</taxon>
        <taxon>Basidiomycota</taxon>
        <taxon>Agaricomycotina</taxon>
        <taxon>Tremellomycetes</taxon>
        <taxon>Trichosporonales</taxon>
        <taxon>Trichosporonaceae</taxon>
        <taxon>Cutaneotrichosporon</taxon>
    </lineage>
</organism>
<accession>A0AAD3U0D8</accession>
<proteinExistence type="predicted"/>
<dbReference type="EMBL" id="BTCM01000009">
    <property type="protein sequence ID" value="GMK59971.1"/>
    <property type="molecule type" value="Genomic_DNA"/>
</dbReference>
<dbReference type="Proteomes" id="UP001222932">
    <property type="component" value="Unassembled WGS sequence"/>
</dbReference>
<evidence type="ECO:0000313" key="2">
    <source>
        <dbReference type="Proteomes" id="UP001222932"/>
    </source>
</evidence>
<gene>
    <name evidence="1" type="ORF">CspeluHIS016_0901880</name>
</gene>
<sequence length="351" mass="38542">MLDAARFPHLIDLVFAHADRTALLGLRTASKDFCMRADARFLFHVRVTSATNPWSDPEFWEYALSTPFGRAPLLRTWHDDMGRYIAHLRLWVERAERRAAERAATAQRLGGWEKALGAVRVLELVGTVVPDGVSEFTSLLPSLEVIIFTAAGEEDAADIAPFVYASAPTAVVRTEVDCGSHPTLPLPEVGDDSSFPTRLVLVVECTPRFCWRLGVSVMLGIPLGTRELVIVCARAGVGERVDDDGEVGPLGVLSDMGEVLLHHLPHLEVTVVDVQHAYPGRTEAKAGERRARAELHRLVGSAERNAKINAAFPDWNDDDAHAAVDAIRFLSLEAYCSSVGDAQWGREMGFR</sequence>
<keyword evidence="2" id="KW-1185">Reference proteome</keyword>
<dbReference type="AlphaFoldDB" id="A0AAD3U0D8"/>
<reference evidence="1" key="2">
    <citation type="submission" date="2023-06" db="EMBL/GenBank/DDBJ databases">
        <authorList>
            <person name="Kobayashi Y."/>
            <person name="Kayamori A."/>
            <person name="Aoki K."/>
            <person name="Shiwa Y."/>
            <person name="Fujita N."/>
            <person name="Sugita T."/>
            <person name="Iwasaki W."/>
            <person name="Tanaka N."/>
            <person name="Takashima M."/>
        </authorList>
    </citation>
    <scope>NUCLEOTIDE SEQUENCE</scope>
    <source>
        <strain evidence="1">HIS016</strain>
    </source>
</reference>
<comment type="caution">
    <text evidence="1">The sequence shown here is derived from an EMBL/GenBank/DDBJ whole genome shotgun (WGS) entry which is preliminary data.</text>
</comment>
<reference evidence="1" key="1">
    <citation type="journal article" date="2023" name="BMC Genomics">
        <title>Chromosome-level genome assemblies of Cutaneotrichosporon spp. (Trichosporonales, Basidiomycota) reveal imbalanced evolution between nucleotide sequences and chromosome synteny.</title>
        <authorList>
            <person name="Kobayashi Y."/>
            <person name="Kayamori A."/>
            <person name="Aoki K."/>
            <person name="Shiwa Y."/>
            <person name="Matsutani M."/>
            <person name="Fujita N."/>
            <person name="Sugita T."/>
            <person name="Iwasaki W."/>
            <person name="Tanaka N."/>
            <person name="Takashima M."/>
        </authorList>
    </citation>
    <scope>NUCLEOTIDE SEQUENCE</scope>
    <source>
        <strain evidence="1">HIS016</strain>
    </source>
</reference>
<evidence type="ECO:0000313" key="1">
    <source>
        <dbReference type="EMBL" id="GMK59971.1"/>
    </source>
</evidence>
<name>A0AAD3U0D8_9TREE</name>